<dbReference type="KEGG" id="tum:CBW65_10205"/>
<keyword evidence="3" id="KW-1185">Reference proteome</keyword>
<dbReference type="AlphaFoldDB" id="A0A1Y0IMQ0"/>
<dbReference type="EMBL" id="CP021434">
    <property type="protein sequence ID" value="ARU61329.1"/>
    <property type="molecule type" value="Genomic_DNA"/>
</dbReference>
<dbReference type="OrthoDB" id="1357684at2"/>
<dbReference type="Proteomes" id="UP000195437">
    <property type="component" value="Chromosome"/>
</dbReference>
<dbReference type="InterPro" id="IPR038144">
    <property type="entry name" value="IPI"/>
</dbReference>
<name>A0A1Y0IMQ0_9BACL</name>
<dbReference type="Pfam" id="PF12690">
    <property type="entry name" value="BsuPI"/>
    <property type="match status" value="1"/>
</dbReference>
<dbReference type="Gene3D" id="2.60.40.2360">
    <property type="entry name" value="Intracellular proteinase inhibitor BsuPI"/>
    <property type="match status" value="1"/>
</dbReference>
<organism evidence="2 3">
    <name type="scientific">Tumebacillus avium</name>
    <dbReference type="NCBI Taxonomy" id="1903704"/>
    <lineage>
        <taxon>Bacteria</taxon>
        <taxon>Bacillati</taxon>
        <taxon>Bacillota</taxon>
        <taxon>Bacilli</taxon>
        <taxon>Bacillales</taxon>
        <taxon>Alicyclobacillaceae</taxon>
        <taxon>Tumebacillus</taxon>
    </lineage>
</organism>
<accession>A0A1Y0IMQ0</accession>
<evidence type="ECO:0000313" key="3">
    <source>
        <dbReference type="Proteomes" id="UP000195437"/>
    </source>
</evidence>
<dbReference type="InterPro" id="IPR020481">
    <property type="entry name" value="Intracell_prot_inh_BsuPI"/>
</dbReference>
<dbReference type="RefSeq" id="WP_087456708.1">
    <property type="nucleotide sequence ID" value="NZ_CP021434.1"/>
</dbReference>
<reference evidence="3" key="1">
    <citation type="submission" date="2017-05" db="EMBL/GenBank/DDBJ databases">
        <authorList>
            <person name="Sung H."/>
        </authorList>
    </citation>
    <scope>NUCLEOTIDE SEQUENCE [LARGE SCALE GENOMIC DNA]</scope>
    <source>
        <strain evidence="3">AR23208</strain>
    </source>
</reference>
<evidence type="ECO:0000259" key="1">
    <source>
        <dbReference type="Pfam" id="PF12690"/>
    </source>
</evidence>
<proteinExistence type="predicted"/>
<feature type="domain" description="Intracellular proteinase inhibitor BsuPI" evidence="1">
    <location>
        <begin position="5"/>
        <end position="103"/>
    </location>
</feature>
<sequence>MLIIRTDKTTYRPDETVLMTLLLQNDGEEAREYRFYTAQRFDVTAEREGQKLWQWSHDRLFAQVLTTLVILPGDSRVFKAEWKQTDPRGRKVHRGLVTLKGWIIGTGERAETQIELTGRIG</sequence>
<protein>
    <recommendedName>
        <fullName evidence="1">Intracellular proteinase inhibitor BsuPI domain-containing protein</fullName>
    </recommendedName>
</protein>
<evidence type="ECO:0000313" key="2">
    <source>
        <dbReference type="EMBL" id="ARU61329.1"/>
    </source>
</evidence>
<gene>
    <name evidence="2" type="ORF">CBW65_10205</name>
</gene>